<organism evidence="9 10">
    <name type="scientific">Vanrija pseudolonga</name>
    <dbReference type="NCBI Taxonomy" id="143232"/>
    <lineage>
        <taxon>Eukaryota</taxon>
        <taxon>Fungi</taxon>
        <taxon>Dikarya</taxon>
        <taxon>Basidiomycota</taxon>
        <taxon>Agaricomycotina</taxon>
        <taxon>Tremellomycetes</taxon>
        <taxon>Trichosporonales</taxon>
        <taxon>Trichosporonaceae</taxon>
        <taxon>Vanrija</taxon>
    </lineage>
</organism>
<keyword evidence="4 8" id="KW-1133">Transmembrane helix</keyword>
<evidence type="ECO:0000256" key="5">
    <source>
        <dbReference type="ARBA" id="ARBA00023136"/>
    </source>
</evidence>
<name>A0AAF0Y1F0_9TREE</name>
<comment type="similarity">
    <text evidence="6">Belongs to the major facilitator superfamily. Allantoate permease family.</text>
</comment>
<dbReference type="Pfam" id="PF07690">
    <property type="entry name" value="MFS_1"/>
    <property type="match status" value="1"/>
</dbReference>
<dbReference type="GeneID" id="87805120"/>
<feature type="transmembrane region" description="Helical" evidence="8">
    <location>
        <begin position="328"/>
        <end position="347"/>
    </location>
</feature>
<evidence type="ECO:0000256" key="7">
    <source>
        <dbReference type="SAM" id="MobiDB-lite"/>
    </source>
</evidence>
<dbReference type="AlphaFoldDB" id="A0AAF0Y1F0"/>
<accession>A0AAF0Y1F0</accession>
<keyword evidence="5 8" id="KW-0472">Membrane</keyword>
<feature type="transmembrane region" description="Helical" evidence="8">
    <location>
        <begin position="359"/>
        <end position="380"/>
    </location>
</feature>
<feature type="transmembrane region" description="Helical" evidence="8">
    <location>
        <begin position="157"/>
        <end position="177"/>
    </location>
</feature>
<dbReference type="FunFam" id="1.20.1250.20:FF:000065">
    <property type="entry name" value="Putative MFS pantothenate transporter"/>
    <property type="match status" value="1"/>
</dbReference>
<feature type="compositionally biased region" description="Low complexity" evidence="7">
    <location>
        <begin position="9"/>
        <end position="18"/>
    </location>
</feature>
<dbReference type="InterPro" id="IPR011701">
    <property type="entry name" value="MFS"/>
</dbReference>
<evidence type="ECO:0000256" key="2">
    <source>
        <dbReference type="ARBA" id="ARBA00022448"/>
    </source>
</evidence>
<sequence>MSDVKDKVATTTDTDAAVAPPPPAPAKLSLKDAFLSHIWDTDTHLKSPAERRLLFKLDVAMLTCLCLGFFNKYLDQSNISNAYVSGLKEELKWYGNQYTYAQSLYTAAYAIMQVPSTLIVQKVRPSLWLGGCEVLWAIFTFAQAGAHSTSTMYGLRFMVGVTESAFFPVGLFLLGSWYTPTELAKRTAIFHFTAPAGSAFAGYLQAAVYKTLNGRHGLEGWRWLYIICGVITLPCGLLVWGVLPDYPSTGRKRWWLTEEEVELARERVARAKRAQTDGKLSWPILKRIGSSWHVYVLPLTYIFYGLALQDAGYFGIWLKSTKKYSIEMVNILPTFTSVIGAVSILLWGFGSDYTGSRAAFTLGPLAWGLFPTGVLAFWPASLRLKQAAFLVASSPLVTAVVFSWWNEICSADPLERALVISLSNGLQYAMNAWIPLLIFKQTDAPSFRKGFPTTFAFNIIALGLLTLVFFLHRREKRGVKADEEEEAGAESEGDAKVKVAGEGIPVLSHDGVKSVA</sequence>
<dbReference type="SUPFAM" id="SSF103473">
    <property type="entry name" value="MFS general substrate transporter"/>
    <property type="match status" value="1"/>
</dbReference>
<dbReference type="Proteomes" id="UP000827549">
    <property type="component" value="Chromosome 2"/>
</dbReference>
<dbReference type="InterPro" id="IPR036259">
    <property type="entry name" value="MFS_trans_sf"/>
</dbReference>
<evidence type="ECO:0000256" key="6">
    <source>
        <dbReference type="ARBA" id="ARBA00037968"/>
    </source>
</evidence>
<feature type="transmembrane region" description="Helical" evidence="8">
    <location>
        <begin position="451"/>
        <end position="471"/>
    </location>
</feature>
<reference evidence="9" key="1">
    <citation type="submission" date="2023-10" db="EMBL/GenBank/DDBJ databases">
        <authorList>
            <person name="Noh H."/>
        </authorList>
    </citation>
    <scope>NUCLEOTIDE SEQUENCE</scope>
    <source>
        <strain evidence="9">DUCC4014</strain>
    </source>
</reference>
<evidence type="ECO:0000256" key="3">
    <source>
        <dbReference type="ARBA" id="ARBA00022692"/>
    </source>
</evidence>
<feature type="transmembrane region" description="Helical" evidence="8">
    <location>
        <begin position="417"/>
        <end position="439"/>
    </location>
</feature>
<dbReference type="Gene3D" id="1.20.1250.20">
    <property type="entry name" value="MFS general substrate transporter like domains"/>
    <property type="match status" value="2"/>
</dbReference>
<evidence type="ECO:0000256" key="1">
    <source>
        <dbReference type="ARBA" id="ARBA00004141"/>
    </source>
</evidence>
<evidence type="ECO:0000313" key="10">
    <source>
        <dbReference type="Proteomes" id="UP000827549"/>
    </source>
</evidence>
<evidence type="ECO:0000256" key="4">
    <source>
        <dbReference type="ARBA" id="ARBA00022989"/>
    </source>
</evidence>
<feature type="transmembrane region" description="Helical" evidence="8">
    <location>
        <begin position="221"/>
        <end position="243"/>
    </location>
</feature>
<dbReference type="PANTHER" id="PTHR43791">
    <property type="entry name" value="PERMEASE-RELATED"/>
    <property type="match status" value="1"/>
</dbReference>
<dbReference type="RefSeq" id="XP_062624352.1">
    <property type="nucleotide sequence ID" value="XM_062768368.1"/>
</dbReference>
<dbReference type="GO" id="GO:0016020">
    <property type="term" value="C:membrane"/>
    <property type="evidence" value="ECO:0007669"/>
    <property type="project" value="UniProtKB-SubCell"/>
</dbReference>
<feature type="transmembrane region" description="Helical" evidence="8">
    <location>
        <begin position="127"/>
        <end position="145"/>
    </location>
</feature>
<dbReference type="PANTHER" id="PTHR43791:SF39">
    <property type="entry name" value="TRANSPORTER LIZ1_SEO1, PUTATIVE (AFU_ORTHOLOGUE AFUA_3G00980)-RELATED"/>
    <property type="match status" value="1"/>
</dbReference>
<feature type="transmembrane region" description="Helical" evidence="8">
    <location>
        <begin position="294"/>
        <end position="316"/>
    </location>
</feature>
<feature type="transmembrane region" description="Helical" evidence="8">
    <location>
        <begin position="386"/>
        <end position="405"/>
    </location>
</feature>
<feature type="transmembrane region" description="Helical" evidence="8">
    <location>
        <begin position="189"/>
        <end position="209"/>
    </location>
</feature>
<feature type="region of interest" description="Disordered" evidence="7">
    <location>
        <begin position="1"/>
        <end position="24"/>
    </location>
</feature>
<evidence type="ECO:0000313" key="9">
    <source>
        <dbReference type="EMBL" id="WOO78320.1"/>
    </source>
</evidence>
<dbReference type="EMBL" id="CP086715">
    <property type="protein sequence ID" value="WOO78320.1"/>
    <property type="molecule type" value="Genomic_DNA"/>
</dbReference>
<evidence type="ECO:0000256" key="8">
    <source>
        <dbReference type="SAM" id="Phobius"/>
    </source>
</evidence>
<gene>
    <name evidence="9" type="primary">liz1_13</name>
    <name evidence="9" type="ORF">LOC62_02G001867</name>
</gene>
<keyword evidence="2" id="KW-0813">Transport</keyword>
<protein>
    <submittedName>
        <fullName evidence="9">Pantothenate transporter liz1</fullName>
    </submittedName>
</protein>
<keyword evidence="3 8" id="KW-0812">Transmembrane</keyword>
<dbReference type="GO" id="GO:0022857">
    <property type="term" value="F:transmembrane transporter activity"/>
    <property type="evidence" value="ECO:0007669"/>
    <property type="project" value="InterPro"/>
</dbReference>
<keyword evidence="10" id="KW-1185">Reference proteome</keyword>
<proteinExistence type="inferred from homology"/>
<comment type="subcellular location">
    <subcellularLocation>
        <location evidence="1">Membrane</location>
        <topology evidence="1">Multi-pass membrane protein</topology>
    </subcellularLocation>
</comment>